<dbReference type="PIRSF" id="PIRSF004638">
    <property type="entry name" value="UCP004638"/>
    <property type="match status" value="1"/>
</dbReference>
<evidence type="ECO:0000256" key="8">
    <source>
        <dbReference type="ARBA" id="ARBA00022723"/>
    </source>
</evidence>
<dbReference type="GO" id="GO:0006782">
    <property type="term" value="P:protoporphyrinogen IX biosynthetic process"/>
    <property type="evidence" value="ECO:0007669"/>
    <property type="project" value="UniProtKB-UniRule"/>
</dbReference>
<keyword evidence="9 14" id="KW-1133">Transmembrane helix</keyword>
<evidence type="ECO:0000256" key="10">
    <source>
        <dbReference type="ARBA" id="ARBA00023002"/>
    </source>
</evidence>
<protein>
    <recommendedName>
        <fullName evidence="4 14">Protoporphyrinogen IX oxidase</fullName>
        <shortName evidence="14">PPO</shortName>
        <ecNumber evidence="14 15">1.3.99.-</ecNumber>
    </recommendedName>
</protein>
<feature type="binding site" description="axial binding residue" evidence="14">
    <location>
        <position position="90"/>
    </location>
    <ligand>
        <name>heme</name>
        <dbReference type="ChEBI" id="CHEBI:30413"/>
    </ligand>
    <ligandPart>
        <name>Fe</name>
        <dbReference type="ChEBI" id="CHEBI:18248"/>
    </ligandPart>
</feature>
<evidence type="ECO:0000256" key="5">
    <source>
        <dbReference type="ARBA" id="ARBA00022475"/>
    </source>
</evidence>
<evidence type="ECO:0000256" key="7">
    <source>
        <dbReference type="ARBA" id="ARBA00022692"/>
    </source>
</evidence>
<comment type="pathway">
    <text evidence="2 14 15">Porphyrin-containing compound metabolism; protoporphyrin-IX biosynthesis; protoporphyrin-IX from protoporphyrinogen-IX: step 1/1.</text>
</comment>
<comment type="caution">
    <text evidence="16">The sequence shown here is derived from an EMBL/GenBank/DDBJ whole genome shotgun (WGS) entry which is preliminary data.</text>
</comment>
<keyword evidence="6 14" id="KW-0349">Heme</keyword>
<dbReference type="Proteomes" id="UP000297737">
    <property type="component" value="Unassembled WGS sequence"/>
</dbReference>
<evidence type="ECO:0000256" key="14">
    <source>
        <dbReference type="HAMAP-Rule" id="MF_02239"/>
    </source>
</evidence>
<reference evidence="16 17" key="1">
    <citation type="submission" date="2019-02" db="EMBL/GenBank/DDBJ databases">
        <title>Polymorphobacter sp. isolated from the lake at the Tibet of China.</title>
        <authorList>
            <person name="Li A."/>
        </authorList>
    </citation>
    <scope>NUCLEOTIDE SEQUENCE [LARGE SCALE GENOMIC DNA]</scope>
    <source>
        <strain evidence="16 17">DJ1R-1</strain>
    </source>
</reference>
<evidence type="ECO:0000256" key="2">
    <source>
        <dbReference type="ARBA" id="ARBA00005073"/>
    </source>
</evidence>
<keyword evidence="17" id="KW-1185">Reference proteome</keyword>
<feature type="transmembrane region" description="Helical" evidence="14">
    <location>
        <begin position="125"/>
        <end position="143"/>
    </location>
</feature>
<organism evidence="16 17">
    <name type="scientific">Glacieibacterium arshaanense</name>
    <dbReference type="NCBI Taxonomy" id="2511025"/>
    <lineage>
        <taxon>Bacteria</taxon>
        <taxon>Pseudomonadati</taxon>
        <taxon>Pseudomonadota</taxon>
        <taxon>Alphaproteobacteria</taxon>
        <taxon>Sphingomonadales</taxon>
        <taxon>Sphingosinicellaceae</taxon>
        <taxon>Glacieibacterium</taxon>
    </lineage>
</organism>
<dbReference type="EMBL" id="SIHO01000004">
    <property type="protein sequence ID" value="TFU00322.1"/>
    <property type="molecule type" value="Genomic_DNA"/>
</dbReference>
<sequence>MIGWLGGAYLWVKAFHVIFVIFWMAGLFILPRYLVHHTATVPGSPEDAEWIKREMLLRRMILNPASILTWALGLCLAGSLGFDYPWLWAKFGFVVLLTGYDHWAVATSKKLARGLRPYAERRLRMLNEVPALLIIAIVIMVVVKPS</sequence>
<dbReference type="GO" id="GO:0005886">
    <property type="term" value="C:plasma membrane"/>
    <property type="evidence" value="ECO:0007669"/>
    <property type="project" value="UniProtKB-SubCell"/>
</dbReference>
<keyword evidence="8 14" id="KW-0479">Metal-binding</keyword>
<feature type="transmembrane region" description="Helical" evidence="14">
    <location>
        <begin position="6"/>
        <end position="30"/>
    </location>
</feature>
<evidence type="ECO:0000256" key="3">
    <source>
        <dbReference type="ARBA" id="ARBA00006501"/>
    </source>
</evidence>
<keyword evidence="12 14" id="KW-0472">Membrane</keyword>
<evidence type="ECO:0000313" key="17">
    <source>
        <dbReference type="Proteomes" id="UP000297737"/>
    </source>
</evidence>
<feature type="transmembrane region" description="Helical" evidence="14">
    <location>
        <begin position="61"/>
        <end position="80"/>
    </location>
</feature>
<keyword evidence="10 14" id="KW-0560">Oxidoreductase</keyword>
<keyword evidence="7 14" id="KW-0812">Transmembrane</keyword>
<dbReference type="AlphaFoldDB" id="A0A4Y9EJN8"/>
<proteinExistence type="inferred from homology"/>
<keyword evidence="5 14" id="KW-1003">Cell membrane</keyword>
<keyword evidence="11 14" id="KW-0408">Iron</keyword>
<evidence type="ECO:0000313" key="16">
    <source>
        <dbReference type="EMBL" id="TFU00322.1"/>
    </source>
</evidence>
<name>A0A4Y9EJN8_9SPHN</name>
<comment type="subcellular location">
    <subcellularLocation>
        <location evidence="1 14">Cell membrane</location>
        <topology evidence="1 14">Multi-pass membrane protein</topology>
    </subcellularLocation>
</comment>
<evidence type="ECO:0000256" key="4">
    <source>
        <dbReference type="ARBA" id="ARBA00017504"/>
    </source>
</evidence>
<dbReference type="EC" id="1.3.99.-" evidence="14 15"/>
<dbReference type="PANTHER" id="PTHR40255:SF1">
    <property type="entry name" value="PROTOPORPHYRINOGEN IX OXIDASE"/>
    <property type="match status" value="1"/>
</dbReference>
<gene>
    <name evidence="16" type="ORF">EUV02_14810</name>
</gene>
<comment type="catalytic activity">
    <reaction evidence="13 14 15">
        <text>protoporphyrinogen IX + 3 A = protoporphyrin IX + 3 AH2</text>
        <dbReference type="Rhea" id="RHEA:62000"/>
        <dbReference type="ChEBI" id="CHEBI:13193"/>
        <dbReference type="ChEBI" id="CHEBI:17499"/>
        <dbReference type="ChEBI" id="CHEBI:57306"/>
        <dbReference type="ChEBI" id="CHEBI:57307"/>
    </reaction>
</comment>
<dbReference type="GO" id="GO:0070818">
    <property type="term" value="F:protoporphyrinogen oxidase activity"/>
    <property type="evidence" value="ECO:0007669"/>
    <property type="project" value="UniProtKB-UniRule"/>
</dbReference>
<evidence type="ECO:0000256" key="1">
    <source>
        <dbReference type="ARBA" id="ARBA00004651"/>
    </source>
</evidence>
<dbReference type="HAMAP" id="MF_02239">
    <property type="entry name" value="HemJ"/>
    <property type="match status" value="1"/>
</dbReference>
<evidence type="ECO:0000256" key="15">
    <source>
        <dbReference type="PIRNR" id="PIRNR004638"/>
    </source>
</evidence>
<evidence type="ECO:0000256" key="12">
    <source>
        <dbReference type="ARBA" id="ARBA00023136"/>
    </source>
</evidence>
<comment type="cofactor">
    <cofactor evidence="14 15">
        <name>heme b</name>
        <dbReference type="ChEBI" id="CHEBI:60344"/>
    </cofactor>
    <text evidence="14 15">Binds 1 heme b (iron(II)-protoporphyrin IX) group per subunit.</text>
</comment>
<comment type="subunit">
    <text evidence="14">Homodimer.</text>
</comment>
<dbReference type="RefSeq" id="WP_135247083.1">
    <property type="nucleotide sequence ID" value="NZ_SIHO01000004.1"/>
</dbReference>
<comment type="similarity">
    <text evidence="3 14 15">Belongs to the HemJ family.</text>
</comment>
<evidence type="ECO:0000256" key="13">
    <source>
        <dbReference type="ARBA" id="ARBA00048390"/>
    </source>
</evidence>
<evidence type="ECO:0000256" key="6">
    <source>
        <dbReference type="ARBA" id="ARBA00022617"/>
    </source>
</evidence>
<evidence type="ECO:0000256" key="9">
    <source>
        <dbReference type="ARBA" id="ARBA00022989"/>
    </source>
</evidence>
<dbReference type="Pfam" id="PF03653">
    <property type="entry name" value="UPF0093"/>
    <property type="match status" value="1"/>
</dbReference>
<dbReference type="PANTHER" id="PTHR40255">
    <property type="entry name" value="UPF0093 MEMBRANE PROTEIN SLR1790"/>
    <property type="match status" value="1"/>
</dbReference>
<dbReference type="GO" id="GO:0046872">
    <property type="term" value="F:metal ion binding"/>
    <property type="evidence" value="ECO:0007669"/>
    <property type="project" value="UniProtKB-UniRule"/>
</dbReference>
<dbReference type="OrthoDB" id="9800824at2"/>
<feature type="binding site" description="axial binding residue" evidence="14">
    <location>
        <position position="16"/>
    </location>
    <ligand>
        <name>heme</name>
        <dbReference type="ChEBI" id="CHEBI:30413"/>
    </ligand>
    <ligandPart>
        <name>Fe</name>
        <dbReference type="ChEBI" id="CHEBI:18248"/>
    </ligandPart>
</feature>
<dbReference type="InterPro" id="IPR005265">
    <property type="entry name" value="HemJ-like"/>
</dbReference>
<comment type="function">
    <text evidence="14 15">Catalyzes the oxidation of protoporphyrinogen IX to protoporphyrin IX.</text>
</comment>
<feature type="transmembrane region" description="Helical" evidence="14">
    <location>
        <begin position="86"/>
        <end position="105"/>
    </location>
</feature>
<accession>A0A4Y9EJN8</accession>
<dbReference type="UniPathway" id="UPA00251">
    <property type="reaction ID" value="UER00324"/>
</dbReference>
<evidence type="ECO:0000256" key="11">
    <source>
        <dbReference type="ARBA" id="ARBA00023004"/>
    </source>
</evidence>